<feature type="region of interest" description="Disordered" evidence="1">
    <location>
        <begin position="660"/>
        <end position="710"/>
    </location>
</feature>
<evidence type="ECO:0000313" key="3">
    <source>
        <dbReference type="Proteomes" id="UP001651158"/>
    </source>
</evidence>
<reference evidence="2 3" key="1">
    <citation type="journal article" date="2022" name="Front. Cell. Infect. Microbiol.">
        <title>The Genomes of Two Strains of Taenia crassiceps the Animal Model for the Study of Human Cysticercosis.</title>
        <authorList>
            <person name="Bobes R.J."/>
            <person name="Estrada K."/>
            <person name="Rios-Valencia D.G."/>
            <person name="Calderon-Gallegos A."/>
            <person name="de la Torre P."/>
            <person name="Carrero J.C."/>
            <person name="Sanchez-Flores A."/>
            <person name="Laclette J.P."/>
        </authorList>
    </citation>
    <scope>NUCLEOTIDE SEQUENCE [LARGE SCALE GENOMIC DNA]</scope>
    <source>
        <strain evidence="2">WFUcys</strain>
    </source>
</reference>
<protein>
    <submittedName>
        <fullName evidence="2">Uncharacterized protein</fullName>
    </submittedName>
</protein>
<sequence length="931" mass="104792">MRHQLPFKRVFTHDGVQWFRPVNSITNKHILEEIFKEMTYGNDNEVRTAYFAAMDVIRSSSSVRLLVFLQNGGLVALRNLINSCHLQNRGQATFGMALDILEGLLSVSIDVRIYLLRYWDMLLRPVKRSFAHFQRSHGFMDLKREFIPRGERSEFPDLSKRRRQSRLKEGSDSQRSRPIHDVALFSEYLRTLEIGIHTAPDSTPTHLKKVFLANKHLDPFHKTINDLKLKVPLRKADLVFGPRVDFVRQECLATPVEIVPLLKAYFNLDDDNTKQGDEAEELDEINIFKVTDEKPKAPEVATSCFDSIKCITLEPPPQEELDVPQLKFCQQLDDTNRLAAAHTLSHTPPSIVALINKNPLFFPSVRKLADPTGKLEDTALKIMKFKPPKIPQKNSEESESDQNIMGKANINLRISDINSAYGVEFGKIFDMCLAWPPFGADEGVEPSEGEEEANCDDDFSKSRTSQKPNSLCSDAEVPRDTLDASFINSVESYTLYLNRASIRTVDDLAKMIVRKALFGILEKPVPDIEGEVAKLCQDFCVKNGYSRYSLDSLAEAIVDKVLSCLTDPNAPPSLDRTVEDEIRQAIYQSLRHEEEERKRSKLPKIKFSQLGERRITGPSENTQPLPVLCFRKTIQVADEEKVIRELEVNSMEKEKFKVSSSFKGGVASQPGAKRALEDRQEIQTVQSGGKNTRPMEEARGGQSLEDSETSVQKPMLPTLVGVLKSTTSIPPDGSKKRSTFQLCVPKDQVAFNASKSRGRDSHKLESSSCEVLNQVFTNVAEQLSAQLEAIWNAQPSAESKEEEINRRALYVVQRVVSNLAFQMSAASTRNGETLEKNESVTRRAISITRKALSYSGIPPAFHSSDLGVKKRATYIVNRIVLGALKELSRRRNNSNQNAFEEDEEDDDPIPIVCLPRGISLARAIRTGRLAT</sequence>
<name>A0ABR4Q576_9CEST</name>
<keyword evidence="3" id="KW-1185">Reference proteome</keyword>
<dbReference type="EMBL" id="JAKROA010000011">
    <property type="protein sequence ID" value="KAL5104747.1"/>
    <property type="molecule type" value="Genomic_DNA"/>
</dbReference>
<gene>
    <name evidence="2" type="ORF">TcWFU_008220</name>
</gene>
<comment type="caution">
    <text evidence="2">The sequence shown here is derived from an EMBL/GenBank/DDBJ whole genome shotgun (WGS) entry which is preliminary data.</text>
</comment>
<feature type="compositionally biased region" description="Acidic residues" evidence="1">
    <location>
        <begin position="442"/>
        <end position="457"/>
    </location>
</feature>
<proteinExistence type="predicted"/>
<dbReference type="Proteomes" id="UP001651158">
    <property type="component" value="Unassembled WGS sequence"/>
</dbReference>
<evidence type="ECO:0000256" key="1">
    <source>
        <dbReference type="SAM" id="MobiDB-lite"/>
    </source>
</evidence>
<feature type="region of interest" description="Disordered" evidence="1">
    <location>
        <begin position="442"/>
        <end position="474"/>
    </location>
</feature>
<evidence type="ECO:0000313" key="2">
    <source>
        <dbReference type="EMBL" id="KAL5104747.1"/>
    </source>
</evidence>
<accession>A0ABR4Q576</accession>
<feature type="compositionally biased region" description="Polar residues" evidence="1">
    <location>
        <begin position="462"/>
        <end position="472"/>
    </location>
</feature>
<organism evidence="2 3">
    <name type="scientific">Taenia crassiceps</name>
    <dbReference type="NCBI Taxonomy" id="6207"/>
    <lineage>
        <taxon>Eukaryota</taxon>
        <taxon>Metazoa</taxon>
        <taxon>Spiralia</taxon>
        <taxon>Lophotrochozoa</taxon>
        <taxon>Platyhelminthes</taxon>
        <taxon>Cestoda</taxon>
        <taxon>Eucestoda</taxon>
        <taxon>Cyclophyllidea</taxon>
        <taxon>Taeniidae</taxon>
        <taxon>Taenia</taxon>
    </lineage>
</organism>